<evidence type="ECO:0000313" key="1">
    <source>
        <dbReference type="EMBL" id="CDN32634.1"/>
    </source>
</evidence>
<dbReference type="STRING" id="1433126.BN938_2564"/>
<dbReference type="KEGG" id="rbc:BN938_2564"/>
<gene>
    <name evidence="1" type="ORF">BN938_2564</name>
</gene>
<accession>A0A060REF1</accession>
<dbReference type="AlphaFoldDB" id="A0A060REF1"/>
<name>A0A060REF1_9BACT</name>
<protein>
    <submittedName>
        <fullName evidence="1">Uncharacterized protein</fullName>
    </submittedName>
</protein>
<dbReference type="eggNOG" id="COG4849">
    <property type="taxonomic scope" value="Bacteria"/>
</dbReference>
<organism evidence="1 2">
    <name type="scientific">Mucinivorans hirudinis</name>
    <dbReference type="NCBI Taxonomy" id="1433126"/>
    <lineage>
        <taxon>Bacteria</taxon>
        <taxon>Pseudomonadati</taxon>
        <taxon>Bacteroidota</taxon>
        <taxon>Bacteroidia</taxon>
        <taxon>Bacteroidales</taxon>
        <taxon>Rikenellaceae</taxon>
        <taxon>Mucinivorans</taxon>
    </lineage>
</organism>
<proteinExistence type="predicted"/>
<dbReference type="EMBL" id="HG934468">
    <property type="protein sequence ID" value="CDN32634.1"/>
    <property type="molecule type" value="Genomic_DNA"/>
</dbReference>
<evidence type="ECO:0000313" key="2">
    <source>
        <dbReference type="Proteomes" id="UP000027616"/>
    </source>
</evidence>
<sequence>MLAVVANGLGEMKNEVVFVGGSVAELYANDPAASDIRATLDVDCVVEISSRLKYYELEERLRAKGFHNDTTPGAPVCRWVYKHIIVDVMPIDDNILGFSNQWYGSGVENKITRTLPDGTDVFIFSAPYYLGAKFEAMLSRGGRDLRISHDFEDIIYILDNTTDIAEQIINVDEPLRNYLSSQFKELLANSNIEEAIECVLPYGADERVKYIMEILSYDYSRL</sequence>
<keyword evidence="2" id="KW-1185">Reference proteome</keyword>
<reference evidence="1 2" key="1">
    <citation type="journal article" date="2015" name="Genome Announc.">
        <title>Complete Genome Sequence of the Novel Leech Symbiont Mucinivorans hirudinis M3T.</title>
        <authorList>
            <person name="Nelson M.C."/>
            <person name="Bomar L."/>
            <person name="Graf J."/>
        </authorList>
    </citation>
    <scope>NUCLEOTIDE SEQUENCE [LARGE SCALE GENOMIC DNA]</scope>
    <source>
        <strain evidence="2">M3</strain>
    </source>
</reference>
<dbReference type="HOGENOM" id="CLU_103758_0_0_10"/>
<dbReference type="Proteomes" id="UP000027616">
    <property type="component" value="Chromosome I"/>
</dbReference>